<sequence>MKKDGKLPVAGSRFSSAFFNITIYLINWGNYWSKRGVKNGILDLQF</sequence>
<comment type="caution">
    <text evidence="1">The sequence shown here is derived from an EMBL/GenBank/DDBJ whole genome shotgun (WGS) entry which is preliminary data.</text>
</comment>
<evidence type="ECO:0000313" key="1">
    <source>
        <dbReference type="EMBL" id="MCX2839372.1"/>
    </source>
</evidence>
<dbReference type="EMBL" id="JAPJDA010000026">
    <property type="protein sequence ID" value="MCX2839372.1"/>
    <property type="molecule type" value="Genomic_DNA"/>
</dbReference>
<dbReference type="AlphaFoldDB" id="A0A9X3CYN8"/>
<evidence type="ECO:0000313" key="2">
    <source>
        <dbReference type="Proteomes" id="UP001148482"/>
    </source>
</evidence>
<dbReference type="Proteomes" id="UP001148482">
    <property type="component" value="Unassembled WGS sequence"/>
</dbReference>
<reference evidence="1" key="1">
    <citation type="submission" date="2022-11" db="EMBL/GenBank/DDBJ databases">
        <title>Salinimicrobium profundisediminis sp. nov., isolated from deep-sea sediment of the Mariana Trench.</title>
        <authorList>
            <person name="Fu H."/>
        </authorList>
    </citation>
    <scope>NUCLEOTIDE SEQUENCE</scope>
    <source>
        <strain evidence="1">MT39</strain>
    </source>
</reference>
<keyword evidence="2" id="KW-1185">Reference proteome</keyword>
<name>A0A9X3CYN8_9FLAO</name>
<accession>A0A9X3CYN8</accession>
<proteinExistence type="predicted"/>
<gene>
    <name evidence="1" type="ORF">OQ279_14550</name>
</gene>
<protein>
    <submittedName>
        <fullName evidence="1">Uncharacterized protein</fullName>
    </submittedName>
</protein>
<organism evidence="1 2">
    <name type="scientific">Salinimicrobium profundisediminis</name>
    <dbReference type="NCBI Taxonomy" id="2994553"/>
    <lineage>
        <taxon>Bacteria</taxon>
        <taxon>Pseudomonadati</taxon>
        <taxon>Bacteroidota</taxon>
        <taxon>Flavobacteriia</taxon>
        <taxon>Flavobacteriales</taxon>
        <taxon>Flavobacteriaceae</taxon>
        <taxon>Salinimicrobium</taxon>
    </lineage>
</organism>